<dbReference type="Proteomes" id="UP001059773">
    <property type="component" value="Chromosome"/>
</dbReference>
<evidence type="ECO:0000259" key="1">
    <source>
        <dbReference type="Pfam" id="PF04734"/>
    </source>
</evidence>
<dbReference type="Pfam" id="PF04734">
    <property type="entry name" value="Ceramidase_alk"/>
    <property type="match status" value="1"/>
</dbReference>
<dbReference type="InterPro" id="IPR031329">
    <property type="entry name" value="NEUT/ALK_ceramidase_N"/>
</dbReference>
<feature type="domain" description="Neutral/alkaline non-lysosomal ceramidase N-terminal" evidence="1">
    <location>
        <begin position="2"/>
        <end position="217"/>
    </location>
</feature>
<accession>A0ABY5JQU0</accession>
<evidence type="ECO:0000313" key="2">
    <source>
        <dbReference type="EMBL" id="UUI02491.1"/>
    </source>
</evidence>
<dbReference type="EMBL" id="CP101914">
    <property type="protein sequence ID" value="UUI02491.1"/>
    <property type="molecule type" value="Genomic_DNA"/>
</dbReference>
<sequence length="413" mass="47645">MQLGSHKQDITPPHPITLAGFAHRKGKANKTFESLYLRSFLLKNNNSSFLFIVADLIWWDTRFVKKMKSKIEKEFEISGKQIVIHATHNHSGPQTSSSFSKQLGELDTSYLSFLEEKLMFSIKKLFLDLQEVKMVVHSGTSQVGINRRKKLDNIIKMAPNTDGEVDDELKIYSFLNDSGQKKAMWLHYTCHPTSTDENVISSEFTGVCCKKLEETFPGCNVAYLQGYCGDIRPKLISNEEFYRGDIKDMVHLGNELFNDVMRLFKNSTAKACRFVPFVFREKEIPLTFGNENITKIIPGKLKEEWPKLVDNNRNRSYTLIFQYVRISDLFEMVACNAELVNFYGSYIKDHNKNVIPLGYSNGMVGYIPTAKQLDEGGYEAEESIFYFGYPNKVNHEMENKIKEEMKKLIRKDF</sequence>
<dbReference type="RefSeq" id="WP_256707729.1">
    <property type="nucleotide sequence ID" value="NZ_CP101914.1"/>
</dbReference>
<protein>
    <submittedName>
        <fullName evidence="2">Neutral/alkaline non-lysosomal ceramidase N-terminal domain-containing protein</fullName>
    </submittedName>
</protein>
<reference evidence="2" key="1">
    <citation type="submission" date="2022-07" db="EMBL/GenBank/DDBJ databases">
        <title>FELIX.</title>
        <authorList>
            <person name="Wan K.H."/>
            <person name="Park S."/>
            <person name="Lawrence Q."/>
            <person name="Eichenberger J.P."/>
            <person name="Booth B.W."/>
            <person name="Piaggio A.J."/>
            <person name="Chandler J.C."/>
            <person name="Franklin A.B."/>
            <person name="Celniker S.E."/>
        </authorList>
    </citation>
    <scope>NUCLEOTIDE SEQUENCE</scope>
    <source>
        <strain evidence="2">QA-1986 374</strain>
    </source>
</reference>
<evidence type="ECO:0000313" key="3">
    <source>
        <dbReference type="Proteomes" id="UP001059773"/>
    </source>
</evidence>
<gene>
    <name evidence="2" type="ORF">NP439_21010</name>
</gene>
<keyword evidence="3" id="KW-1185">Reference proteome</keyword>
<organism evidence="2 3">
    <name type="scientific">Oceanobacillus jeddahense</name>
    <dbReference type="NCBI Taxonomy" id="1462527"/>
    <lineage>
        <taxon>Bacteria</taxon>
        <taxon>Bacillati</taxon>
        <taxon>Bacillota</taxon>
        <taxon>Bacilli</taxon>
        <taxon>Bacillales</taxon>
        <taxon>Bacillaceae</taxon>
        <taxon>Oceanobacillus</taxon>
    </lineage>
</organism>
<name>A0ABY5JQU0_9BACI</name>
<proteinExistence type="predicted"/>